<dbReference type="AlphaFoldDB" id="A0A1Y1SG70"/>
<proteinExistence type="predicted"/>
<dbReference type="SMART" id="SM00421">
    <property type="entry name" value="HTH_LUXR"/>
    <property type="match status" value="1"/>
</dbReference>
<dbReference type="Gene3D" id="1.25.40.10">
    <property type="entry name" value="Tetratricopeptide repeat domain"/>
    <property type="match status" value="1"/>
</dbReference>
<keyword evidence="3" id="KW-0804">Transcription</keyword>
<gene>
    <name evidence="5" type="ORF">ATO7_02220</name>
</gene>
<dbReference type="Pfam" id="PF13191">
    <property type="entry name" value="AAA_16"/>
    <property type="match status" value="1"/>
</dbReference>
<dbReference type="SUPFAM" id="SSF46894">
    <property type="entry name" value="C-terminal effector domain of the bipartite response regulators"/>
    <property type="match status" value="1"/>
</dbReference>
<dbReference type="EMBL" id="AQQV01000001">
    <property type="protein sequence ID" value="ORE88653.1"/>
    <property type="molecule type" value="Genomic_DNA"/>
</dbReference>
<dbReference type="SUPFAM" id="SSF48452">
    <property type="entry name" value="TPR-like"/>
    <property type="match status" value="1"/>
</dbReference>
<keyword evidence="2" id="KW-0238">DNA-binding</keyword>
<dbReference type="Pfam" id="PF00196">
    <property type="entry name" value="GerE"/>
    <property type="match status" value="1"/>
</dbReference>
<organism evidence="5 6">
    <name type="scientific">Oceanococcus atlanticus</name>
    <dbReference type="NCBI Taxonomy" id="1317117"/>
    <lineage>
        <taxon>Bacteria</taxon>
        <taxon>Pseudomonadati</taxon>
        <taxon>Pseudomonadota</taxon>
        <taxon>Gammaproteobacteria</taxon>
        <taxon>Chromatiales</taxon>
        <taxon>Oceanococcaceae</taxon>
        <taxon>Oceanococcus</taxon>
    </lineage>
</organism>
<dbReference type="InterPro" id="IPR016032">
    <property type="entry name" value="Sig_transdc_resp-reg_C-effctor"/>
</dbReference>
<dbReference type="GO" id="GO:0006355">
    <property type="term" value="P:regulation of DNA-templated transcription"/>
    <property type="evidence" value="ECO:0007669"/>
    <property type="project" value="InterPro"/>
</dbReference>
<feature type="domain" description="HTH luxR-type" evidence="4">
    <location>
        <begin position="853"/>
        <end position="918"/>
    </location>
</feature>
<dbReference type="InterPro" id="IPR027417">
    <property type="entry name" value="P-loop_NTPase"/>
</dbReference>
<dbReference type="PRINTS" id="PR00038">
    <property type="entry name" value="HTHLUXR"/>
</dbReference>
<dbReference type="GO" id="GO:0003677">
    <property type="term" value="F:DNA binding"/>
    <property type="evidence" value="ECO:0007669"/>
    <property type="project" value="UniProtKB-KW"/>
</dbReference>
<dbReference type="Gene3D" id="3.40.50.300">
    <property type="entry name" value="P-loop containing nucleotide triphosphate hydrolases"/>
    <property type="match status" value="1"/>
</dbReference>
<protein>
    <submittedName>
        <fullName evidence="5">TPR repeat-containing transcriptional regulator LuxR</fullName>
    </submittedName>
</protein>
<dbReference type="CDD" id="cd06170">
    <property type="entry name" value="LuxR_C_like"/>
    <property type="match status" value="1"/>
</dbReference>
<comment type="caution">
    <text evidence="5">The sequence shown here is derived from an EMBL/GenBank/DDBJ whole genome shotgun (WGS) entry which is preliminary data.</text>
</comment>
<keyword evidence="1" id="KW-0805">Transcription regulation</keyword>
<keyword evidence="6" id="KW-1185">Reference proteome</keyword>
<dbReference type="InterPro" id="IPR011990">
    <property type="entry name" value="TPR-like_helical_dom_sf"/>
</dbReference>
<dbReference type="InterPro" id="IPR041664">
    <property type="entry name" value="AAA_16"/>
</dbReference>
<accession>A0A1Y1SG70</accession>
<dbReference type="InterPro" id="IPR041617">
    <property type="entry name" value="TPR_MalT"/>
</dbReference>
<sequence>MGGDELIETKLRAPLIRHKVLSRHQLIDGLLSEDSEGVVVTVVAPAGSGKSTLLVELSKRLAQDKYTCCWLSVDADDNEPIVFAKYLVSALHQFDPKAADKELAFIKANPTRNYDALFDALVARISRTDRKLAIFVDDFQHLSHSSILRFWNRLIAHAPRNVRLILASRTRPGLELGRRRISGGLHEITQEALNFNAAQVSEFMLQLHAIELESDAVDSLHATTEGWAAGLQLAALAIGRSRGNAGAMIASFSGRNKDLTEYLFQTVLGVQSLEVQRFLLRTSALTRLSPGLCNALMQDQSGALLLDKVERSNLFLIPLDDEGRWYRYHHLFADFLQAELRRTETDAYPQLCAIAASWSEEQGRLTEAIQYCLSGEHYERAADLIATKAPDIAQYQGDHYTILDWMRRLPSSYHQQRPEILLNHAWSRAFSSDLEQAIKLAEQAVQVLDGDHGDSWDLEPHKRNQLRWLAQVIQSIAHVCSDRIPGSLDQCHSIRAELPASEPFLLASILNATSYCHLSRGEISKAADCAEEAYSYGRQAGSVYAIVWADFLNALANVERGRIQAAHDSAERASRHVGERTNANRYMFAMAAIIKAETETQRGNFAAVNVCMSAGQDFTALFGPQEPLWIALRNEARMKAWSGELGAACEVLKQGRETALGAAQLMLHFSLAAEEIDLRLRHDDDTETAAELFISSGLADDRRSQLICDEMRSRISVLSRYTEAKLCLAQGQPDSALKLLKSLQAATQAEQILVLQQIRCLRAIALWASERQGDAERELDRALNLAAPHNHAYPFIAAGGTMLDILESIQCKRGSAYAGEEHQLKRQFEQRLIALLRNENPDNHNAIQPLTDGRDEIEPLTERETEILKLVAAGLTNLQLADELLISVATVKWHLHNIYEKIGVGSRTAAAAYARKLQLI</sequence>
<evidence type="ECO:0000313" key="5">
    <source>
        <dbReference type="EMBL" id="ORE88653.1"/>
    </source>
</evidence>
<evidence type="ECO:0000259" key="4">
    <source>
        <dbReference type="PROSITE" id="PS50043"/>
    </source>
</evidence>
<dbReference type="PANTHER" id="PTHR44688:SF16">
    <property type="entry name" value="DNA-BINDING TRANSCRIPTIONAL ACTIVATOR DEVR_DOSR"/>
    <property type="match status" value="1"/>
</dbReference>
<dbReference type="STRING" id="1317117.ATO7_02220"/>
<dbReference type="InterPro" id="IPR000792">
    <property type="entry name" value="Tscrpt_reg_LuxR_C"/>
</dbReference>
<reference evidence="5 6" key="1">
    <citation type="submission" date="2013-04" db="EMBL/GenBank/DDBJ databases">
        <title>Oceanococcus atlanticus 22II-S10r2 Genome Sequencing.</title>
        <authorList>
            <person name="Lai Q."/>
            <person name="Li G."/>
            <person name="Shao Z."/>
        </authorList>
    </citation>
    <scope>NUCLEOTIDE SEQUENCE [LARGE SCALE GENOMIC DNA]</scope>
    <source>
        <strain evidence="5 6">22II-S10r2</strain>
    </source>
</reference>
<dbReference type="Pfam" id="PF17874">
    <property type="entry name" value="TPR_MalT"/>
    <property type="match status" value="1"/>
</dbReference>
<dbReference type="Pfam" id="PF25873">
    <property type="entry name" value="WHD_MalT"/>
    <property type="match status" value="1"/>
</dbReference>
<dbReference type="InterPro" id="IPR059106">
    <property type="entry name" value="WHD_MalT"/>
</dbReference>
<evidence type="ECO:0000256" key="3">
    <source>
        <dbReference type="ARBA" id="ARBA00023163"/>
    </source>
</evidence>
<evidence type="ECO:0000256" key="1">
    <source>
        <dbReference type="ARBA" id="ARBA00023015"/>
    </source>
</evidence>
<dbReference type="Proteomes" id="UP000192342">
    <property type="component" value="Unassembled WGS sequence"/>
</dbReference>
<dbReference type="SUPFAM" id="SSF52540">
    <property type="entry name" value="P-loop containing nucleoside triphosphate hydrolases"/>
    <property type="match status" value="1"/>
</dbReference>
<dbReference type="Gene3D" id="1.10.10.10">
    <property type="entry name" value="Winged helix-like DNA-binding domain superfamily/Winged helix DNA-binding domain"/>
    <property type="match status" value="1"/>
</dbReference>
<name>A0A1Y1SG70_9GAMM</name>
<dbReference type="PROSITE" id="PS50043">
    <property type="entry name" value="HTH_LUXR_2"/>
    <property type="match status" value="1"/>
</dbReference>
<dbReference type="PANTHER" id="PTHR44688">
    <property type="entry name" value="DNA-BINDING TRANSCRIPTIONAL ACTIVATOR DEVR_DOSR"/>
    <property type="match status" value="1"/>
</dbReference>
<evidence type="ECO:0000256" key="2">
    <source>
        <dbReference type="ARBA" id="ARBA00023125"/>
    </source>
</evidence>
<evidence type="ECO:0000313" key="6">
    <source>
        <dbReference type="Proteomes" id="UP000192342"/>
    </source>
</evidence>
<dbReference type="InterPro" id="IPR036388">
    <property type="entry name" value="WH-like_DNA-bd_sf"/>
</dbReference>